<reference evidence="2 3" key="1">
    <citation type="submission" date="2023-02" db="EMBL/GenBank/DDBJ databases">
        <title>LHISI_Scaffold_Assembly.</title>
        <authorList>
            <person name="Stuart O.P."/>
            <person name="Cleave R."/>
            <person name="Magrath M.J.L."/>
            <person name="Mikheyev A.S."/>
        </authorList>
    </citation>
    <scope>NUCLEOTIDE SEQUENCE [LARGE SCALE GENOMIC DNA]</scope>
    <source>
        <strain evidence="2">Daus_M_001</strain>
        <tissue evidence="2">Leg muscle</tissue>
    </source>
</reference>
<dbReference type="PANTHER" id="PTHR46599:SF3">
    <property type="entry name" value="PIGGYBAC TRANSPOSABLE ELEMENT-DERIVED PROTEIN 4"/>
    <property type="match status" value="1"/>
</dbReference>
<name>A0ABQ9HWF4_9NEOP</name>
<dbReference type="InterPro" id="IPR029526">
    <property type="entry name" value="PGBD"/>
</dbReference>
<dbReference type="Pfam" id="PF13843">
    <property type="entry name" value="DDE_Tnp_1_7"/>
    <property type="match status" value="1"/>
</dbReference>
<dbReference type="PANTHER" id="PTHR46599">
    <property type="entry name" value="PIGGYBAC TRANSPOSABLE ELEMENT-DERIVED PROTEIN 4"/>
    <property type="match status" value="1"/>
</dbReference>
<keyword evidence="3" id="KW-1185">Reference proteome</keyword>
<evidence type="ECO:0000259" key="1">
    <source>
        <dbReference type="Pfam" id="PF13843"/>
    </source>
</evidence>
<protein>
    <recommendedName>
        <fullName evidence="1">PiggyBac transposable element-derived protein domain-containing protein</fullName>
    </recommendedName>
</protein>
<dbReference type="EMBL" id="JARBHB010000003">
    <property type="protein sequence ID" value="KAJ8888705.1"/>
    <property type="molecule type" value="Genomic_DNA"/>
</dbReference>
<comment type="caution">
    <text evidence="2">The sequence shown here is derived from an EMBL/GenBank/DDBJ whole genome shotgun (WGS) entry which is preliminary data.</text>
</comment>
<evidence type="ECO:0000313" key="2">
    <source>
        <dbReference type="EMBL" id="KAJ8888705.1"/>
    </source>
</evidence>
<evidence type="ECO:0000313" key="3">
    <source>
        <dbReference type="Proteomes" id="UP001159363"/>
    </source>
</evidence>
<accession>A0ABQ9HWF4</accession>
<organism evidence="2 3">
    <name type="scientific">Dryococelus australis</name>
    <dbReference type="NCBI Taxonomy" id="614101"/>
    <lineage>
        <taxon>Eukaryota</taxon>
        <taxon>Metazoa</taxon>
        <taxon>Ecdysozoa</taxon>
        <taxon>Arthropoda</taxon>
        <taxon>Hexapoda</taxon>
        <taxon>Insecta</taxon>
        <taxon>Pterygota</taxon>
        <taxon>Neoptera</taxon>
        <taxon>Polyneoptera</taxon>
        <taxon>Phasmatodea</taxon>
        <taxon>Verophasmatodea</taxon>
        <taxon>Anareolatae</taxon>
        <taxon>Phasmatidae</taxon>
        <taxon>Eurycanthinae</taxon>
        <taxon>Dryococelus</taxon>
    </lineage>
</organism>
<proteinExistence type="predicted"/>
<feature type="domain" description="PiggyBac transposable element-derived protein" evidence="1">
    <location>
        <begin position="1"/>
        <end position="139"/>
    </location>
</feature>
<sequence length="141" mass="16650">MSRDRFLLTMGALHFAKNPEARKPKPDDRLYKIRAVLNIFNTSMSEVYYWRGRLSFRQYVKNKRHKYGIKVYMLNNPDGFINKCAMYTGMLDDSGRGKGYSEKVVLNLLQDKLNAGHHVYMDNYYNSFGLAKTQLYQKTHY</sequence>
<dbReference type="Proteomes" id="UP001159363">
    <property type="component" value="Chromosome 3"/>
</dbReference>
<gene>
    <name evidence="2" type="ORF">PR048_008197</name>
</gene>